<feature type="compositionally biased region" description="Basic and acidic residues" evidence="1">
    <location>
        <begin position="1"/>
        <end position="20"/>
    </location>
</feature>
<feature type="transmembrane region" description="Helical" evidence="2">
    <location>
        <begin position="31"/>
        <end position="50"/>
    </location>
</feature>
<name>A0A225D1T5_9BACT</name>
<protein>
    <submittedName>
        <fullName evidence="3">Uncharacterized protein</fullName>
    </submittedName>
</protein>
<keyword evidence="4" id="KW-1185">Reference proteome</keyword>
<evidence type="ECO:0000313" key="3">
    <source>
        <dbReference type="EMBL" id="OWK35570.1"/>
    </source>
</evidence>
<organism evidence="3 4">
    <name type="scientific">Fimbriiglobus ruber</name>
    <dbReference type="NCBI Taxonomy" id="1908690"/>
    <lineage>
        <taxon>Bacteria</taxon>
        <taxon>Pseudomonadati</taxon>
        <taxon>Planctomycetota</taxon>
        <taxon>Planctomycetia</taxon>
        <taxon>Gemmatales</taxon>
        <taxon>Gemmataceae</taxon>
        <taxon>Fimbriiglobus</taxon>
    </lineage>
</organism>
<gene>
    <name evidence="3" type="ORF">FRUB_08133</name>
</gene>
<dbReference type="RefSeq" id="WP_088258749.1">
    <property type="nucleotide sequence ID" value="NZ_NIDE01000017.1"/>
</dbReference>
<comment type="caution">
    <text evidence="3">The sequence shown here is derived from an EMBL/GenBank/DDBJ whole genome shotgun (WGS) entry which is preliminary data.</text>
</comment>
<dbReference type="Proteomes" id="UP000214646">
    <property type="component" value="Unassembled WGS sequence"/>
</dbReference>
<keyword evidence="2" id="KW-0472">Membrane</keyword>
<sequence length="71" mass="8327">MNKTEHDAQRKSAHREDRSWRAAWKRPHHDWRFWAAIVLMLIGIAVYILTDSEALRPGNPDHQPMPETLGN</sequence>
<reference evidence="4" key="1">
    <citation type="submission" date="2017-06" db="EMBL/GenBank/DDBJ databases">
        <title>Genome analysis of Fimbriiglobus ruber SP5, the first member of the order Planctomycetales with confirmed chitinolytic capability.</title>
        <authorList>
            <person name="Ravin N.V."/>
            <person name="Rakitin A.L."/>
            <person name="Ivanova A.A."/>
            <person name="Beletsky A.V."/>
            <person name="Kulichevskaya I.S."/>
            <person name="Mardanov A.V."/>
            <person name="Dedysh S.N."/>
        </authorList>
    </citation>
    <scope>NUCLEOTIDE SEQUENCE [LARGE SCALE GENOMIC DNA]</scope>
    <source>
        <strain evidence="4">SP5</strain>
    </source>
</reference>
<accession>A0A225D1T5</accession>
<keyword evidence="2" id="KW-1133">Transmembrane helix</keyword>
<feature type="region of interest" description="Disordered" evidence="1">
    <location>
        <begin position="1"/>
        <end position="22"/>
    </location>
</feature>
<dbReference type="OrthoDB" id="292533at2"/>
<proteinExistence type="predicted"/>
<dbReference type="EMBL" id="NIDE01000017">
    <property type="protein sequence ID" value="OWK35570.1"/>
    <property type="molecule type" value="Genomic_DNA"/>
</dbReference>
<evidence type="ECO:0000313" key="4">
    <source>
        <dbReference type="Proteomes" id="UP000214646"/>
    </source>
</evidence>
<dbReference type="AlphaFoldDB" id="A0A225D1T5"/>
<evidence type="ECO:0000256" key="2">
    <source>
        <dbReference type="SAM" id="Phobius"/>
    </source>
</evidence>
<keyword evidence="2" id="KW-0812">Transmembrane</keyword>
<evidence type="ECO:0000256" key="1">
    <source>
        <dbReference type="SAM" id="MobiDB-lite"/>
    </source>
</evidence>